<evidence type="ECO:0000313" key="3">
    <source>
        <dbReference type="Proteomes" id="UP000467249"/>
    </source>
</evidence>
<name>A0A6N4W9H5_9MYCO</name>
<evidence type="ECO:0000256" key="1">
    <source>
        <dbReference type="SAM" id="SignalP"/>
    </source>
</evidence>
<evidence type="ECO:0000313" key="2">
    <source>
        <dbReference type="EMBL" id="BBZ75941.1"/>
    </source>
</evidence>
<keyword evidence="3" id="KW-1185">Reference proteome</keyword>
<dbReference type="EMBL" id="AP022620">
    <property type="protein sequence ID" value="BBZ75941.1"/>
    <property type="molecule type" value="Genomic_DNA"/>
</dbReference>
<dbReference type="Proteomes" id="UP000467249">
    <property type="component" value="Chromosome"/>
</dbReference>
<protein>
    <recommendedName>
        <fullName evidence="4">Secreted protein</fullName>
    </recommendedName>
</protein>
<gene>
    <name evidence="2" type="ORF">MANY_12780</name>
</gene>
<feature type="chain" id="PRO_5026727054" description="Secreted protein" evidence="1">
    <location>
        <begin position="30"/>
        <end position="171"/>
    </location>
</feature>
<dbReference type="KEGG" id="many:MANY_12780"/>
<feature type="signal peptide" evidence="1">
    <location>
        <begin position="1"/>
        <end position="29"/>
    </location>
</feature>
<reference evidence="2 3" key="1">
    <citation type="journal article" date="2019" name="Emerg. Microbes Infect.">
        <title>Comprehensive subspecies identification of 175 nontuberculous mycobacteria species based on 7547 genomic profiles.</title>
        <authorList>
            <person name="Matsumoto Y."/>
            <person name="Kinjo T."/>
            <person name="Motooka D."/>
            <person name="Nabeya D."/>
            <person name="Jung N."/>
            <person name="Uechi K."/>
            <person name="Horii T."/>
            <person name="Iida T."/>
            <person name="Fujita J."/>
            <person name="Nakamura S."/>
        </authorList>
    </citation>
    <scope>NUCLEOTIDE SEQUENCE [LARGE SCALE GENOMIC DNA]</scope>
    <source>
        <strain evidence="2 3">JCM 30275</strain>
    </source>
</reference>
<sequence>MRMTPTLVAATALAATVVGANLNPATAQASDQWALNGTFIATSNGEWATNNDVFHDEKSIRSIWTISSQCSYPTECTGTVSSDWGWTAPIYQTGGEWYVKRVIPDWMPCYDGSSAPGKQVYRFHGVTPDGSASDPTSNMLVGEDGTTGAPGGCGRSAPLYISMPFKLVKQT</sequence>
<accession>A0A6N4W9H5</accession>
<proteinExistence type="predicted"/>
<keyword evidence="1" id="KW-0732">Signal</keyword>
<evidence type="ECO:0008006" key="4">
    <source>
        <dbReference type="Google" id="ProtNLM"/>
    </source>
</evidence>
<organism evidence="2 3">
    <name type="scientific">Mycolicibacterium anyangense</name>
    <dbReference type="NCBI Taxonomy" id="1431246"/>
    <lineage>
        <taxon>Bacteria</taxon>
        <taxon>Bacillati</taxon>
        <taxon>Actinomycetota</taxon>
        <taxon>Actinomycetes</taxon>
        <taxon>Mycobacteriales</taxon>
        <taxon>Mycobacteriaceae</taxon>
        <taxon>Mycolicibacterium</taxon>
    </lineage>
</organism>
<dbReference type="AlphaFoldDB" id="A0A6N4W9H5"/>